<dbReference type="Pfam" id="PF00034">
    <property type="entry name" value="Cytochrom_C"/>
    <property type="match status" value="1"/>
</dbReference>
<dbReference type="GO" id="GO:0046872">
    <property type="term" value="F:metal ion binding"/>
    <property type="evidence" value="ECO:0007669"/>
    <property type="project" value="UniProtKB-KW"/>
</dbReference>
<dbReference type="RefSeq" id="WP_218284818.1">
    <property type="nucleotide sequence ID" value="NZ_CP076448.1"/>
</dbReference>
<dbReference type="EMBL" id="CP076448">
    <property type="protein sequence ID" value="QXM23885.1"/>
    <property type="molecule type" value="Genomic_DNA"/>
</dbReference>
<keyword evidence="3" id="KW-0349">Heme</keyword>
<dbReference type="PROSITE" id="PS51007">
    <property type="entry name" value="CYTC"/>
    <property type="match status" value="1"/>
</dbReference>
<evidence type="ECO:0000313" key="6">
    <source>
        <dbReference type="EMBL" id="QXM23885.1"/>
    </source>
</evidence>
<dbReference type="InterPro" id="IPR002327">
    <property type="entry name" value="Cyt_c_1A/1B"/>
</dbReference>
<feature type="signal peptide" evidence="4">
    <location>
        <begin position="1"/>
        <end position="23"/>
    </location>
</feature>
<dbReference type="KEGG" id="elio:KO353_11330"/>
<dbReference type="Proteomes" id="UP000694001">
    <property type="component" value="Chromosome"/>
</dbReference>
<dbReference type="GO" id="GO:0009055">
    <property type="term" value="F:electron transfer activity"/>
    <property type="evidence" value="ECO:0007669"/>
    <property type="project" value="InterPro"/>
</dbReference>
<evidence type="ECO:0000256" key="1">
    <source>
        <dbReference type="ARBA" id="ARBA00022723"/>
    </source>
</evidence>
<keyword evidence="4" id="KW-0732">Signal</keyword>
<evidence type="ECO:0000256" key="4">
    <source>
        <dbReference type="SAM" id="SignalP"/>
    </source>
</evidence>
<sequence>MSRLGVPMLAAAALLWQALPASAEDAAAGQRVFAQCRACHTVDKGGRNGVGPNLWGIVGSPAGKREGFRYSANMQELAQGGLVWTRENLDKYLENPKSLVPRGSMAFAGIRNPEQRANLIAYLETLK</sequence>
<evidence type="ECO:0000313" key="7">
    <source>
        <dbReference type="Proteomes" id="UP000694001"/>
    </source>
</evidence>
<evidence type="ECO:0000256" key="2">
    <source>
        <dbReference type="ARBA" id="ARBA00023004"/>
    </source>
</evidence>
<keyword evidence="7" id="KW-1185">Reference proteome</keyword>
<keyword evidence="2 3" id="KW-0408">Iron</keyword>
<feature type="chain" id="PRO_5036963761" evidence="4">
    <location>
        <begin position="24"/>
        <end position="127"/>
    </location>
</feature>
<gene>
    <name evidence="6" type="ORF">KO353_11330</name>
</gene>
<name>A0A975U063_9PROT</name>
<dbReference type="AlphaFoldDB" id="A0A975U063"/>
<dbReference type="GO" id="GO:0020037">
    <property type="term" value="F:heme binding"/>
    <property type="evidence" value="ECO:0007669"/>
    <property type="project" value="InterPro"/>
</dbReference>
<reference evidence="6" key="1">
    <citation type="submission" date="2021-06" db="EMBL/GenBank/DDBJ databases">
        <title>Elioraea tepida, sp. nov., a moderately thermophilic aerobic anoxygenic phototrophic bacterium isolated from an alkaline siliceous hot spring mat community in Yellowstone National Park, WY, USA.</title>
        <authorList>
            <person name="Saini M.K."/>
            <person name="Yoshida S."/>
            <person name="Sebastian A."/>
            <person name="Hirose S."/>
            <person name="Hara E."/>
            <person name="Tamaki H."/>
            <person name="Soulier N.T."/>
            <person name="Albert I."/>
            <person name="Hanada S."/>
            <person name="Bryant D.A."/>
            <person name="Tank M."/>
        </authorList>
    </citation>
    <scope>NUCLEOTIDE SEQUENCE</scope>
    <source>
        <strain evidence="6">MS-P2</strain>
    </source>
</reference>
<keyword evidence="1 3" id="KW-0479">Metal-binding</keyword>
<accession>A0A975U063</accession>
<proteinExistence type="predicted"/>
<organism evidence="6 7">
    <name type="scientific">Elioraea tepida</name>
    <dbReference type="NCBI Taxonomy" id="2843330"/>
    <lineage>
        <taxon>Bacteria</taxon>
        <taxon>Pseudomonadati</taxon>
        <taxon>Pseudomonadota</taxon>
        <taxon>Alphaproteobacteria</taxon>
        <taxon>Acetobacterales</taxon>
        <taxon>Elioraeaceae</taxon>
        <taxon>Elioraea</taxon>
    </lineage>
</organism>
<dbReference type="PANTHER" id="PTHR11961">
    <property type="entry name" value="CYTOCHROME C"/>
    <property type="match status" value="1"/>
</dbReference>
<evidence type="ECO:0000259" key="5">
    <source>
        <dbReference type="PROSITE" id="PS51007"/>
    </source>
</evidence>
<protein>
    <submittedName>
        <fullName evidence="6">Cytochrome c family protein</fullName>
    </submittedName>
</protein>
<feature type="domain" description="Cytochrome c" evidence="5">
    <location>
        <begin position="24"/>
        <end position="127"/>
    </location>
</feature>
<dbReference type="InterPro" id="IPR009056">
    <property type="entry name" value="Cyt_c-like_dom"/>
</dbReference>
<evidence type="ECO:0000256" key="3">
    <source>
        <dbReference type="PROSITE-ProRule" id="PRU00433"/>
    </source>
</evidence>